<reference evidence="1" key="1">
    <citation type="submission" date="2015-07" db="EMBL/GenBank/DDBJ databases">
        <title>MeaNS - Measles Nucleotide Surveillance Program.</title>
        <authorList>
            <person name="Tran T."/>
            <person name="Druce J."/>
        </authorList>
    </citation>
    <scope>NUCLEOTIDE SEQUENCE</scope>
    <source>
        <strain evidence="1">UCB-OBI-ISO-001</strain>
        <tissue evidence="1">Gonad</tissue>
    </source>
</reference>
<dbReference type="Gene3D" id="3.30.420.10">
    <property type="entry name" value="Ribonuclease H-like superfamily/Ribonuclease H"/>
    <property type="match status" value="1"/>
</dbReference>
<evidence type="ECO:0008006" key="2">
    <source>
        <dbReference type="Google" id="ProtNLM"/>
    </source>
</evidence>
<evidence type="ECO:0000313" key="1">
    <source>
        <dbReference type="EMBL" id="KOF75308.1"/>
    </source>
</evidence>
<dbReference type="GO" id="GO:0003676">
    <property type="term" value="F:nucleic acid binding"/>
    <property type="evidence" value="ECO:0007669"/>
    <property type="project" value="InterPro"/>
</dbReference>
<dbReference type="OrthoDB" id="10053156at2759"/>
<dbReference type="STRING" id="37653.A0A0L8GEF2"/>
<name>A0A0L8GEF2_OCTBM</name>
<organism evidence="1">
    <name type="scientific">Octopus bimaculoides</name>
    <name type="common">California two-spotted octopus</name>
    <dbReference type="NCBI Taxonomy" id="37653"/>
    <lineage>
        <taxon>Eukaryota</taxon>
        <taxon>Metazoa</taxon>
        <taxon>Spiralia</taxon>
        <taxon>Lophotrochozoa</taxon>
        <taxon>Mollusca</taxon>
        <taxon>Cephalopoda</taxon>
        <taxon>Coleoidea</taxon>
        <taxon>Octopodiformes</taxon>
        <taxon>Octopoda</taxon>
        <taxon>Incirrata</taxon>
        <taxon>Octopodidae</taxon>
        <taxon>Octopus</taxon>
    </lineage>
</organism>
<protein>
    <recommendedName>
        <fullName evidence="2">Reverse transcriptase domain-containing protein</fullName>
    </recommendedName>
</protein>
<proteinExistence type="predicted"/>
<dbReference type="InterPro" id="IPR036397">
    <property type="entry name" value="RNaseH_sf"/>
</dbReference>
<gene>
    <name evidence="1" type="ORF">OCBIM_22034962mg</name>
</gene>
<dbReference type="PANTHER" id="PTHR38681:SF1">
    <property type="entry name" value="RETROVIRUS-RELATED POL POLYPROTEIN FROM TRANSPOSON 412-LIKE PROTEIN"/>
    <property type="match status" value="1"/>
</dbReference>
<dbReference type="EMBL" id="KQ422230">
    <property type="protein sequence ID" value="KOF75308.1"/>
    <property type="molecule type" value="Genomic_DNA"/>
</dbReference>
<dbReference type="PANTHER" id="PTHR38681">
    <property type="entry name" value="RETROVIRUS-RELATED POL POLYPROTEIN FROM TRANSPOSON 412-LIKE PROTEIN-RELATED"/>
    <property type="match status" value="1"/>
</dbReference>
<accession>A0A0L8GEF2</accession>
<sequence>MVERFHRQLNSAIRAYPDVNSWIDFLPLILLGIHTSVKDEIGYSPAELIYGTTLTLPGQMIAPVIPQDIPDPTTYVHRLRAHMSQLSPKPPRPQETDTYVPTDINQWTHVFVRNDGIPARICPPYSGPYKVLQKREKYFVVDVNDLQAITQEFKTGCPWKLFYADDLALIAESLSELEEKFQVWKQGLELKGLREST</sequence>
<dbReference type="AlphaFoldDB" id="A0A0L8GEF2"/>